<evidence type="ECO:0000313" key="2">
    <source>
        <dbReference type="Proteomes" id="UP000807025"/>
    </source>
</evidence>
<dbReference type="EMBL" id="MU154557">
    <property type="protein sequence ID" value="KAF9495912.1"/>
    <property type="molecule type" value="Genomic_DNA"/>
</dbReference>
<protein>
    <submittedName>
        <fullName evidence="1">Uncharacterized protein</fullName>
    </submittedName>
</protein>
<dbReference type="Proteomes" id="UP000807025">
    <property type="component" value="Unassembled WGS sequence"/>
</dbReference>
<proteinExistence type="predicted"/>
<evidence type="ECO:0000313" key="1">
    <source>
        <dbReference type="EMBL" id="KAF9495912.1"/>
    </source>
</evidence>
<keyword evidence="2" id="KW-1185">Reference proteome</keyword>
<comment type="caution">
    <text evidence="1">The sequence shown here is derived from an EMBL/GenBank/DDBJ whole genome shotgun (WGS) entry which is preliminary data.</text>
</comment>
<accession>A0A9P5ZWT3</accession>
<organism evidence="1 2">
    <name type="scientific">Pleurotus eryngii</name>
    <name type="common">Boletus of the steppes</name>
    <dbReference type="NCBI Taxonomy" id="5323"/>
    <lineage>
        <taxon>Eukaryota</taxon>
        <taxon>Fungi</taxon>
        <taxon>Dikarya</taxon>
        <taxon>Basidiomycota</taxon>
        <taxon>Agaricomycotina</taxon>
        <taxon>Agaricomycetes</taxon>
        <taxon>Agaricomycetidae</taxon>
        <taxon>Agaricales</taxon>
        <taxon>Pleurotineae</taxon>
        <taxon>Pleurotaceae</taxon>
        <taxon>Pleurotus</taxon>
    </lineage>
</organism>
<dbReference type="AlphaFoldDB" id="A0A9P5ZWT3"/>
<gene>
    <name evidence="1" type="ORF">BDN71DRAFT_1430596</name>
</gene>
<reference evidence="1" key="1">
    <citation type="submission" date="2020-11" db="EMBL/GenBank/DDBJ databases">
        <authorList>
            <consortium name="DOE Joint Genome Institute"/>
            <person name="Ahrendt S."/>
            <person name="Riley R."/>
            <person name="Andreopoulos W."/>
            <person name="Labutti K."/>
            <person name="Pangilinan J."/>
            <person name="Ruiz-Duenas F.J."/>
            <person name="Barrasa J.M."/>
            <person name="Sanchez-Garcia M."/>
            <person name="Camarero S."/>
            <person name="Miyauchi S."/>
            <person name="Serrano A."/>
            <person name="Linde D."/>
            <person name="Babiker R."/>
            <person name="Drula E."/>
            <person name="Ayuso-Fernandez I."/>
            <person name="Pacheco R."/>
            <person name="Padilla G."/>
            <person name="Ferreira P."/>
            <person name="Barriuso J."/>
            <person name="Kellner H."/>
            <person name="Castanera R."/>
            <person name="Alfaro M."/>
            <person name="Ramirez L."/>
            <person name="Pisabarro A.G."/>
            <person name="Kuo A."/>
            <person name="Tritt A."/>
            <person name="Lipzen A."/>
            <person name="He G."/>
            <person name="Yan M."/>
            <person name="Ng V."/>
            <person name="Cullen D."/>
            <person name="Martin F."/>
            <person name="Rosso M.-N."/>
            <person name="Henrissat B."/>
            <person name="Hibbett D."/>
            <person name="Martinez A.T."/>
            <person name="Grigoriev I.V."/>
        </authorList>
    </citation>
    <scope>NUCLEOTIDE SEQUENCE</scope>
    <source>
        <strain evidence="1">ATCC 90797</strain>
    </source>
</reference>
<name>A0A9P5ZWT3_PLEER</name>
<sequence length="123" mass="14136">MSRIPAFLFVRDLKILIVQCGADLEETHTECIKHLKMASSAKVNPAPRQVLVLPYKDELLELEAAKFYTPLTLFTCLHPVENTLKPGEKKNMYIDINHKLFPKEDTLPQEIWTLAGEEMVKWA</sequence>